<dbReference type="EMBL" id="LR586016">
    <property type="protein sequence ID" value="VIP05050.1"/>
    <property type="molecule type" value="Genomic_DNA"/>
</dbReference>
<dbReference type="EMBL" id="LR593887">
    <property type="protein sequence ID" value="VTS07456.1"/>
    <property type="molecule type" value="Genomic_DNA"/>
</dbReference>
<evidence type="ECO:0000256" key="1">
    <source>
        <dbReference type="SAM" id="MobiDB-lite"/>
    </source>
</evidence>
<dbReference type="Pfam" id="PF07585">
    <property type="entry name" value="BBP7"/>
    <property type="match status" value="1"/>
</dbReference>
<keyword evidence="3" id="KW-1185">Reference proteome</keyword>
<dbReference type="Proteomes" id="UP000464378">
    <property type="component" value="Chromosome"/>
</dbReference>
<evidence type="ECO:0000313" key="2">
    <source>
        <dbReference type="EMBL" id="VIP05050.1"/>
    </source>
</evidence>
<dbReference type="InterPro" id="IPR011446">
    <property type="entry name" value="BBP7"/>
</dbReference>
<feature type="region of interest" description="Disordered" evidence="1">
    <location>
        <begin position="51"/>
        <end position="100"/>
    </location>
</feature>
<dbReference type="KEGG" id="tim:GMBLW1_41430"/>
<name>A0A6C2YTT2_9BACT</name>
<organism evidence="2">
    <name type="scientific">Tuwongella immobilis</name>
    <dbReference type="NCBI Taxonomy" id="692036"/>
    <lineage>
        <taxon>Bacteria</taxon>
        <taxon>Pseudomonadati</taxon>
        <taxon>Planctomycetota</taxon>
        <taxon>Planctomycetia</taxon>
        <taxon>Gemmatales</taxon>
        <taxon>Gemmataceae</taxon>
        <taxon>Tuwongella</taxon>
    </lineage>
</organism>
<protein>
    <submittedName>
        <fullName evidence="2">Uncharacterized protein</fullName>
    </submittedName>
</protein>
<proteinExistence type="predicted"/>
<evidence type="ECO:0000313" key="3">
    <source>
        <dbReference type="Proteomes" id="UP000464378"/>
    </source>
</evidence>
<reference evidence="2" key="1">
    <citation type="submission" date="2019-04" db="EMBL/GenBank/DDBJ databases">
        <authorList>
            <consortium name="Science for Life Laboratories"/>
        </authorList>
    </citation>
    <scope>NUCLEOTIDE SEQUENCE</scope>
    <source>
        <strain evidence="2">MBLW1</strain>
    </source>
</reference>
<dbReference type="InParanoid" id="A0A6C2YTT2"/>
<dbReference type="AlphaFoldDB" id="A0A6C2YTT2"/>
<accession>A0A6C2YTT2</accession>
<dbReference type="RefSeq" id="WP_162660057.1">
    <property type="nucleotide sequence ID" value="NZ_LR593887.1"/>
</dbReference>
<sequence length="478" mass="51643">MIYRGIASVWMGLLIASIGLAQVPGSSRVTDLPVGSDLVPLPTQPAIPIPPPQAMPMASQAPPRVSTPAPRSPEPIGLDRSPVSPLEPLPNSPAGNPMPLTTTPFGAPPTAFETQSQPSMPSLPLFSYCPPGMPQFWSSLDYLLWWTQQTDLPPIAQVIPDALANAPAFRAGQAMTLYPTDSTGTEAMSGIRTVVGGWFSPAQTLAAEVVYFQLFEQGDRFQVESNGSPVIGRYYVDSQTNLPTLLTFSNPTTGTRGSISADFAQSVHNAEANLMGSIRPYVGDRMMVIAGFRYMDVQQRMNITDRMVNANGSAFIQGQESFDVKNRFYGGQVGTKWVWQGKHWSLDTTVKLAVGAMSQNSEIQGMTMVHTPANTATYAGDILAQSSNIGNRTQTTTALIPELNLKLGYKINSWAQFHAGYDFVFISDMMNLGNLMDTTVNANLIPPGNPGGPMRPGFPNESDTFWLQGLTLGVSIQY</sequence>
<gene>
    <name evidence="2" type="ORF">GMBLW1_41430</name>
</gene>